<dbReference type="GO" id="GO:0050661">
    <property type="term" value="F:NADP binding"/>
    <property type="evidence" value="ECO:0007669"/>
    <property type="project" value="InterPro"/>
</dbReference>
<evidence type="ECO:0000256" key="10">
    <source>
        <dbReference type="ARBA" id="ARBA00022857"/>
    </source>
</evidence>
<sequence>MKDKLKIGLLGLGTVGSGVPTILQEHQEKISQVTGMEIAISKALVRDEAEKKCLAEKFDIQLTTNIDDIINDDEIKIIVELIGKVEPAKTFITKALENGKHIVTANKDLLAQHGSELVALAQKNHCDLYYEASVAGGIPILRTIANSLAADNIQKVLGIVNGTTNYMLTQMVSEKKSYELALKEAQELGFAESDPTNDVDGIDAAYKMVILSQFAFGMNISLNQVDTRGIRGLSLDDVEMAAQLGYEVKLIGSSENQEGSIAVEVGPMLVAKSHPIASVRNEFNAVFIESSGVGESMYYGPGAGAKPTATSVVSDIITIAKNIRLATTGHMFNSYQHDTKLAADDTISGKYYFSIEVPDRRGQILKLTQIMTEANVSFDQLVQQKSDGTRARIVAITHTITKEQMKQVTKEIKQVAEFELLNTFKVLED</sequence>
<dbReference type="NCBIfam" id="NF004976">
    <property type="entry name" value="PRK06349.1"/>
    <property type="match status" value="1"/>
</dbReference>
<keyword evidence="10 17" id="KW-0521">NADP</keyword>
<dbReference type="InterPro" id="IPR005106">
    <property type="entry name" value="Asp/hSer_DH_NAD-bd"/>
</dbReference>
<dbReference type="EMBL" id="JXLC01000039">
    <property type="protein sequence ID" value="OJG85201.1"/>
    <property type="molecule type" value="Genomic_DNA"/>
</dbReference>
<evidence type="ECO:0000256" key="4">
    <source>
        <dbReference type="ARBA" id="ARBA00006753"/>
    </source>
</evidence>
<dbReference type="Gene3D" id="3.30.360.10">
    <property type="entry name" value="Dihydrodipicolinate Reductase, domain 2"/>
    <property type="match status" value="1"/>
</dbReference>
<evidence type="ECO:0000256" key="6">
    <source>
        <dbReference type="ARBA" id="ARBA00013376"/>
    </source>
</evidence>
<keyword evidence="9" id="KW-0479">Metal-binding</keyword>
<dbReference type="GO" id="GO:0009088">
    <property type="term" value="P:threonine biosynthetic process"/>
    <property type="evidence" value="ECO:0007669"/>
    <property type="project" value="UniProtKB-UniPathway"/>
</dbReference>
<protein>
    <recommendedName>
        <fullName evidence="6 18">Homoserine dehydrogenase</fullName>
        <ecNumber evidence="5 18">1.1.1.3</ecNumber>
    </recommendedName>
</protein>
<comment type="pathway">
    <text evidence="2 18">Amino-acid biosynthesis; L-threonine biosynthesis; L-threonine from L-aspartate: step 3/5.</text>
</comment>
<evidence type="ECO:0000256" key="5">
    <source>
        <dbReference type="ARBA" id="ARBA00013213"/>
    </source>
</evidence>
<evidence type="ECO:0000256" key="15">
    <source>
        <dbReference type="ARBA" id="ARBA00048841"/>
    </source>
</evidence>
<evidence type="ECO:0000256" key="12">
    <source>
        <dbReference type="ARBA" id="ARBA00023027"/>
    </source>
</evidence>
<comment type="catalytic activity">
    <reaction evidence="15">
        <text>L-homoserine + NADP(+) = L-aspartate 4-semialdehyde + NADPH + H(+)</text>
        <dbReference type="Rhea" id="RHEA:15761"/>
        <dbReference type="ChEBI" id="CHEBI:15378"/>
        <dbReference type="ChEBI" id="CHEBI:57476"/>
        <dbReference type="ChEBI" id="CHEBI:57783"/>
        <dbReference type="ChEBI" id="CHEBI:58349"/>
        <dbReference type="ChEBI" id="CHEBI:537519"/>
        <dbReference type="EC" id="1.1.1.3"/>
    </reaction>
    <physiologicalReaction direction="right-to-left" evidence="15">
        <dbReference type="Rhea" id="RHEA:15763"/>
    </physiologicalReaction>
</comment>
<dbReference type="KEGG" id="ess:ATZ33_05425"/>
<dbReference type="EMBL" id="CP013614">
    <property type="protein sequence ID" value="ALS00828.1"/>
    <property type="molecule type" value="Genomic_DNA"/>
</dbReference>
<evidence type="ECO:0000256" key="18">
    <source>
        <dbReference type="RuleBase" id="RU000579"/>
    </source>
</evidence>
<dbReference type="CDD" id="cd04881">
    <property type="entry name" value="ACT_HSDH-Hom"/>
    <property type="match status" value="1"/>
</dbReference>
<dbReference type="Gene3D" id="3.40.50.720">
    <property type="entry name" value="NAD(P)-binding Rossmann-like Domain"/>
    <property type="match status" value="1"/>
</dbReference>
<feature type="active site" description="Proton donor" evidence="16">
    <location>
        <position position="207"/>
    </location>
</feature>
<dbReference type="GO" id="GO:0004412">
    <property type="term" value="F:homoserine dehydrogenase activity"/>
    <property type="evidence" value="ECO:0007669"/>
    <property type="project" value="UniProtKB-EC"/>
</dbReference>
<keyword evidence="14 18" id="KW-0486">Methionine biosynthesis</keyword>
<dbReference type="InterPro" id="IPR045865">
    <property type="entry name" value="ACT-like_dom_sf"/>
</dbReference>
<dbReference type="FunFam" id="3.30.360.10:FF:000005">
    <property type="entry name" value="Homoserine dehydrogenase"/>
    <property type="match status" value="1"/>
</dbReference>
<evidence type="ECO:0000256" key="7">
    <source>
        <dbReference type="ARBA" id="ARBA00022605"/>
    </source>
</evidence>
<reference evidence="21 23" key="2">
    <citation type="submission" date="2015-12" db="EMBL/GenBank/DDBJ databases">
        <authorList>
            <person name="Lauer A."/>
            <person name="Humrighouse B."/>
            <person name="Loparev V."/>
            <person name="Shewmaker P.L."/>
            <person name="Whitney A.M."/>
            <person name="McLaughlin R.W."/>
        </authorList>
    </citation>
    <scope>NUCLEOTIDE SEQUENCE [LARGE SCALE GENOMIC DNA]</scope>
    <source>
        <strain evidence="21 23">LMG 23085</strain>
    </source>
</reference>
<feature type="binding site" evidence="17">
    <location>
        <position position="107"/>
    </location>
    <ligand>
        <name>NADPH</name>
        <dbReference type="ChEBI" id="CHEBI:57783"/>
    </ligand>
</feature>
<feature type="binding site" evidence="17">
    <location>
        <position position="192"/>
    </location>
    <ligand>
        <name>L-homoserine</name>
        <dbReference type="ChEBI" id="CHEBI:57476"/>
    </ligand>
</feature>
<evidence type="ECO:0000259" key="20">
    <source>
        <dbReference type="PROSITE" id="PS51671"/>
    </source>
</evidence>
<evidence type="ECO:0000256" key="19">
    <source>
        <dbReference type="RuleBase" id="RU004171"/>
    </source>
</evidence>
<evidence type="ECO:0000256" key="3">
    <source>
        <dbReference type="ARBA" id="ARBA00005062"/>
    </source>
</evidence>
<keyword evidence="11 18" id="KW-0560">Oxidoreductase</keyword>
<dbReference type="GO" id="GO:0046872">
    <property type="term" value="F:metal ion binding"/>
    <property type="evidence" value="ECO:0007669"/>
    <property type="project" value="UniProtKB-KW"/>
</dbReference>
<feature type="domain" description="ACT" evidence="20">
    <location>
        <begin position="352"/>
        <end position="426"/>
    </location>
</feature>
<evidence type="ECO:0000256" key="2">
    <source>
        <dbReference type="ARBA" id="ARBA00005056"/>
    </source>
</evidence>
<proteinExistence type="inferred from homology"/>
<evidence type="ECO:0000313" key="22">
    <source>
        <dbReference type="EMBL" id="OJG85201.1"/>
    </source>
</evidence>
<keyword evidence="23" id="KW-1185">Reference proteome</keyword>
<accession>A0A0S3K967</accession>
<keyword evidence="13" id="KW-0915">Sodium</keyword>
<keyword evidence="7 18" id="KW-0028">Amino-acid biosynthesis</keyword>
<evidence type="ECO:0000313" key="23">
    <source>
        <dbReference type="Proteomes" id="UP000065511"/>
    </source>
</evidence>
<evidence type="ECO:0000256" key="9">
    <source>
        <dbReference type="ARBA" id="ARBA00022723"/>
    </source>
</evidence>
<evidence type="ECO:0000313" key="24">
    <source>
        <dbReference type="Proteomes" id="UP000183039"/>
    </source>
</evidence>
<dbReference type="Proteomes" id="UP000183039">
    <property type="component" value="Unassembled WGS sequence"/>
</dbReference>
<dbReference type="InterPro" id="IPR019811">
    <property type="entry name" value="HDH_CS"/>
</dbReference>
<comment type="similarity">
    <text evidence="4 19">Belongs to the homoserine dehydrogenase family.</text>
</comment>
<dbReference type="GO" id="GO:0009086">
    <property type="term" value="P:methionine biosynthetic process"/>
    <property type="evidence" value="ECO:0007669"/>
    <property type="project" value="UniProtKB-KW"/>
</dbReference>
<evidence type="ECO:0000256" key="11">
    <source>
        <dbReference type="ARBA" id="ARBA00023002"/>
    </source>
</evidence>
<dbReference type="InterPro" id="IPR036291">
    <property type="entry name" value="NAD(P)-bd_dom_sf"/>
</dbReference>
<evidence type="ECO:0000313" key="21">
    <source>
        <dbReference type="EMBL" id="ALS00828.1"/>
    </source>
</evidence>
<name>A0A0S3K967_9ENTE</name>
<dbReference type="InterPro" id="IPR016204">
    <property type="entry name" value="HDH"/>
</dbReference>
<dbReference type="OrthoDB" id="9808167at2"/>
<dbReference type="FunFam" id="3.40.50.720:FF:000062">
    <property type="entry name" value="Homoserine dehydrogenase"/>
    <property type="match status" value="1"/>
</dbReference>
<dbReference type="InterPro" id="IPR001342">
    <property type="entry name" value="HDH_cat"/>
</dbReference>
<evidence type="ECO:0000256" key="1">
    <source>
        <dbReference type="ARBA" id="ARBA00001920"/>
    </source>
</evidence>
<dbReference type="Pfam" id="PF03447">
    <property type="entry name" value="NAD_binding_3"/>
    <property type="match status" value="1"/>
</dbReference>
<dbReference type="InterPro" id="IPR002912">
    <property type="entry name" value="ACT_dom"/>
</dbReference>
<dbReference type="PIRSF" id="PIRSF000098">
    <property type="entry name" value="Homoser_dehydrog"/>
    <property type="match status" value="1"/>
</dbReference>
<comment type="pathway">
    <text evidence="3 18">Amino-acid biosynthesis; L-methionine biosynthesis via de novo pathway; L-homoserine from L-aspartate: step 3/3.</text>
</comment>
<dbReference type="PROSITE" id="PS01042">
    <property type="entry name" value="HOMOSER_DHGENASE"/>
    <property type="match status" value="1"/>
</dbReference>
<keyword evidence="8 18" id="KW-0791">Threonine biosynthesis</keyword>
<reference evidence="22 24" key="1">
    <citation type="submission" date="2014-12" db="EMBL/GenBank/DDBJ databases">
        <title>Draft genome sequences of 29 type strains of Enterococci.</title>
        <authorList>
            <person name="Zhong Z."/>
            <person name="Sun Z."/>
            <person name="Liu W."/>
            <person name="Zhang W."/>
            <person name="Zhang H."/>
        </authorList>
    </citation>
    <scope>NUCLEOTIDE SEQUENCE [LARGE SCALE GENOMIC DNA]</scope>
    <source>
        <strain evidence="22 24">DSM 22801</strain>
    </source>
</reference>
<dbReference type="PANTHER" id="PTHR43331">
    <property type="entry name" value="HOMOSERINE DEHYDROGENASE"/>
    <property type="match status" value="1"/>
</dbReference>
<evidence type="ECO:0000256" key="13">
    <source>
        <dbReference type="ARBA" id="ARBA00023053"/>
    </source>
</evidence>
<dbReference type="RefSeq" id="WP_071879318.1">
    <property type="nucleotide sequence ID" value="NZ_JXLC01000039.1"/>
</dbReference>
<dbReference type="Pfam" id="PF01842">
    <property type="entry name" value="ACT"/>
    <property type="match status" value="1"/>
</dbReference>
<evidence type="ECO:0000256" key="8">
    <source>
        <dbReference type="ARBA" id="ARBA00022697"/>
    </source>
</evidence>
<feature type="binding site" evidence="17">
    <location>
        <begin position="10"/>
        <end position="17"/>
    </location>
    <ligand>
        <name>NADP(+)</name>
        <dbReference type="ChEBI" id="CHEBI:58349"/>
    </ligand>
</feature>
<dbReference type="SUPFAM" id="SSF55021">
    <property type="entry name" value="ACT-like"/>
    <property type="match status" value="1"/>
</dbReference>
<comment type="cofactor">
    <cofactor evidence="1">
        <name>a metal cation</name>
        <dbReference type="ChEBI" id="CHEBI:25213"/>
    </cofactor>
</comment>
<evidence type="ECO:0000256" key="14">
    <source>
        <dbReference type="ARBA" id="ARBA00023167"/>
    </source>
</evidence>
<dbReference type="PANTHER" id="PTHR43331:SF1">
    <property type="entry name" value="HOMOSERINE DEHYDROGENASE"/>
    <property type="match status" value="1"/>
</dbReference>
<dbReference type="Gene3D" id="3.30.70.260">
    <property type="match status" value="1"/>
</dbReference>
<evidence type="ECO:0000256" key="17">
    <source>
        <dbReference type="PIRSR" id="PIRSR000098-2"/>
    </source>
</evidence>
<dbReference type="Proteomes" id="UP000065511">
    <property type="component" value="Chromosome"/>
</dbReference>
<dbReference type="EC" id="1.1.1.3" evidence="5 18"/>
<gene>
    <name evidence="21" type="ORF">ATZ33_05425</name>
    <name evidence="22" type="ORF">RV15_GL002605</name>
</gene>
<dbReference type="PROSITE" id="PS51671">
    <property type="entry name" value="ACT"/>
    <property type="match status" value="1"/>
</dbReference>
<evidence type="ECO:0000256" key="16">
    <source>
        <dbReference type="PIRSR" id="PIRSR000098-1"/>
    </source>
</evidence>
<dbReference type="SUPFAM" id="SSF55347">
    <property type="entry name" value="Glyceraldehyde-3-phosphate dehydrogenase-like, C-terminal domain"/>
    <property type="match status" value="1"/>
</dbReference>
<organism evidence="22 24">
    <name type="scientific">Enterococcus silesiacus</name>
    <dbReference type="NCBI Taxonomy" id="332949"/>
    <lineage>
        <taxon>Bacteria</taxon>
        <taxon>Bacillati</taxon>
        <taxon>Bacillota</taxon>
        <taxon>Bacilli</taxon>
        <taxon>Lactobacillales</taxon>
        <taxon>Enterococcaceae</taxon>
        <taxon>Enterococcus</taxon>
    </lineage>
</organism>
<dbReference type="Pfam" id="PF00742">
    <property type="entry name" value="Homoserine_dh"/>
    <property type="match status" value="1"/>
</dbReference>
<dbReference type="SUPFAM" id="SSF51735">
    <property type="entry name" value="NAD(P)-binding Rossmann-fold domains"/>
    <property type="match status" value="1"/>
</dbReference>
<keyword evidence="12" id="KW-0520">NAD</keyword>
<dbReference type="AlphaFoldDB" id="A0A0S3K967"/>